<evidence type="ECO:0000256" key="1">
    <source>
        <dbReference type="SAM" id="MobiDB-lite"/>
    </source>
</evidence>
<reference evidence="4 5" key="1">
    <citation type="submission" date="2019-06" db="EMBL/GenBank/DDBJ databases">
        <title>Whole genome shotgun sequence of Cellulosimicrobium cellulans NBRC 15516.</title>
        <authorList>
            <person name="Hosoyama A."/>
            <person name="Uohara A."/>
            <person name="Ohji S."/>
            <person name="Ichikawa N."/>
        </authorList>
    </citation>
    <scope>NUCLEOTIDE SEQUENCE [LARGE SCALE GENOMIC DNA]</scope>
    <source>
        <strain evidence="4 5">NBRC 15516</strain>
    </source>
</reference>
<feature type="compositionally biased region" description="Pro residues" evidence="1">
    <location>
        <begin position="24"/>
        <end position="34"/>
    </location>
</feature>
<keyword evidence="2" id="KW-1133">Transmembrane helix</keyword>
<dbReference type="InterPro" id="IPR025241">
    <property type="entry name" value="DUF4190"/>
</dbReference>
<evidence type="ECO:0000313" key="5">
    <source>
        <dbReference type="Proteomes" id="UP000316659"/>
    </source>
</evidence>
<comment type="caution">
    <text evidence="4">The sequence shown here is derived from an EMBL/GenBank/DDBJ whole genome shotgun (WGS) entry which is preliminary data.</text>
</comment>
<dbReference type="Pfam" id="PF13828">
    <property type="entry name" value="DUF4190"/>
    <property type="match status" value="1"/>
</dbReference>
<dbReference type="EMBL" id="BJNZ01000030">
    <property type="protein sequence ID" value="GED11461.1"/>
    <property type="molecule type" value="Genomic_DNA"/>
</dbReference>
<feature type="compositionally biased region" description="Pro residues" evidence="1">
    <location>
        <begin position="1"/>
        <end position="10"/>
    </location>
</feature>
<dbReference type="RefSeq" id="WP_141390874.1">
    <property type="nucleotide sequence ID" value="NZ_BJNZ01000030.1"/>
</dbReference>
<feature type="domain" description="DUF4190" evidence="3">
    <location>
        <begin position="135"/>
        <end position="196"/>
    </location>
</feature>
<sequence>MTTPPVPPYGSPDEPVDPYAAPRPHQPPLTPYNPPTDATADAPAPEQGGFVAPSGAGGGYRGTPAPGTGAPYGAPAAPVGQGSPYGPGSAPAFGSAPGGGYPPPDPSAYPGSPGYGAYPPPYGSVYTAPPRTNGLALASMIVSIASLVVCAGFPGIVGLVLGIVALNQVMRDGTRGRGFAVTGIVVGAVATAFAMLIVLAATLSDS</sequence>
<proteinExistence type="predicted"/>
<name>A0A4Y4E9X7_CELCE</name>
<evidence type="ECO:0000313" key="4">
    <source>
        <dbReference type="EMBL" id="GED11461.1"/>
    </source>
</evidence>
<protein>
    <recommendedName>
        <fullName evidence="3">DUF4190 domain-containing protein</fullName>
    </recommendedName>
</protein>
<feature type="region of interest" description="Disordered" evidence="1">
    <location>
        <begin position="1"/>
        <end position="91"/>
    </location>
</feature>
<feature type="compositionally biased region" description="Low complexity" evidence="1">
    <location>
        <begin position="35"/>
        <end position="54"/>
    </location>
</feature>
<accession>A0A4Y4E9X7</accession>
<feature type="transmembrane region" description="Helical" evidence="2">
    <location>
        <begin position="135"/>
        <end position="166"/>
    </location>
</feature>
<keyword evidence="2" id="KW-0812">Transmembrane</keyword>
<dbReference type="Proteomes" id="UP000316659">
    <property type="component" value="Unassembled WGS sequence"/>
</dbReference>
<gene>
    <name evidence="4" type="ORF">CCE02nite_34600</name>
</gene>
<evidence type="ECO:0000259" key="3">
    <source>
        <dbReference type="Pfam" id="PF13828"/>
    </source>
</evidence>
<keyword evidence="2" id="KW-0472">Membrane</keyword>
<organism evidence="4 5">
    <name type="scientific">Cellulosimicrobium cellulans</name>
    <name type="common">Arthrobacter luteus</name>
    <dbReference type="NCBI Taxonomy" id="1710"/>
    <lineage>
        <taxon>Bacteria</taxon>
        <taxon>Bacillati</taxon>
        <taxon>Actinomycetota</taxon>
        <taxon>Actinomycetes</taxon>
        <taxon>Micrococcales</taxon>
        <taxon>Promicromonosporaceae</taxon>
        <taxon>Cellulosimicrobium</taxon>
    </lineage>
</organism>
<feature type="compositionally biased region" description="Low complexity" evidence="1">
    <location>
        <begin position="62"/>
        <end position="91"/>
    </location>
</feature>
<dbReference type="AlphaFoldDB" id="A0A4Y4E9X7"/>
<evidence type="ECO:0000256" key="2">
    <source>
        <dbReference type="SAM" id="Phobius"/>
    </source>
</evidence>
<feature type="transmembrane region" description="Helical" evidence="2">
    <location>
        <begin position="178"/>
        <end position="203"/>
    </location>
</feature>